<feature type="domain" description="Ribosome maturation factor RimM PRC barrel" evidence="3">
    <location>
        <begin position="144"/>
        <end position="230"/>
    </location>
</feature>
<reference evidence="5" key="1">
    <citation type="journal article" date="2010" name="Nat. Biotechnol.">
        <title>Draft genome sequence of the oilseed species Ricinus communis.</title>
        <authorList>
            <person name="Chan A.P."/>
            <person name="Crabtree J."/>
            <person name="Zhao Q."/>
            <person name="Lorenzi H."/>
            <person name="Orvis J."/>
            <person name="Puiu D."/>
            <person name="Melake-Berhan A."/>
            <person name="Jones K.M."/>
            <person name="Redman J."/>
            <person name="Chen G."/>
            <person name="Cahoon E.B."/>
            <person name="Gedil M."/>
            <person name="Stanke M."/>
            <person name="Haas B.J."/>
            <person name="Wortman J.R."/>
            <person name="Fraser-Liggett C.M."/>
            <person name="Ravel J."/>
            <person name="Rabinowicz P.D."/>
        </authorList>
    </citation>
    <scope>NUCLEOTIDE SEQUENCE [LARGE SCALE GENOMIC DNA]</scope>
    <source>
        <strain evidence="5">cv. Hale</strain>
    </source>
</reference>
<feature type="domain" description="RimM N-terminal" evidence="2">
    <location>
        <begin position="43"/>
        <end position="131"/>
    </location>
</feature>
<evidence type="ECO:0000259" key="2">
    <source>
        <dbReference type="Pfam" id="PF01782"/>
    </source>
</evidence>
<dbReference type="InterPro" id="IPR039741">
    <property type="entry name" value="UDP-sugar_pyrophosphorylase"/>
</dbReference>
<dbReference type="SUPFAM" id="SSF50346">
    <property type="entry name" value="PRC-barrel domain"/>
    <property type="match status" value="1"/>
</dbReference>
<evidence type="ECO:0000313" key="4">
    <source>
        <dbReference type="EMBL" id="EEF42724.1"/>
    </source>
</evidence>
<keyword evidence="5" id="KW-1185">Reference proteome</keyword>
<dbReference type="GO" id="GO:0003977">
    <property type="term" value="F:UDP-N-acetylglucosamine diphosphorylase activity"/>
    <property type="evidence" value="ECO:0000318"/>
    <property type="project" value="GO_Central"/>
</dbReference>
<dbReference type="GO" id="GO:0006048">
    <property type="term" value="P:UDP-N-acetylglucosamine biosynthetic process"/>
    <property type="evidence" value="ECO:0000318"/>
    <property type="project" value="GO_Central"/>
</dbReference>
<gene>
    <name evidence="4" type="ORF">RCOM_0634770</name>
</gene>
<feature type="chain" id="PRO_5002891497" evidence="1">
    <location>
        <begin position="21"/>
        <end position="631"/>
    </location>
</feature>
<evidence type="ECO:0000256" key="1">
    <source>
        <dbReference type="SAM" id="SignalP"/>
    </source>
</evidence>
<dbReference type="HAMAP" id="MF_00014">
    <property type="entry name" value="Ribosome_mat_RimM"/>
    <property type="match status" value="1"/>
</dbReference>
<dbReference type="Gene3D" id="3.90.550.10">
    <property type="entry name" value="Spore Coat Polysaccharide Biosynthesis Protein SpsA, Chain A"/>
    <property type="match status" value="1"/>
</dbReference>
<accession>B9S182</accession>
<organism evidence="4 5">
    <name type="scientific">Ricinus communis</name>
    <name type="common">Castor bean</name>
    <dbReference type="NCBI Taxonomy" id="3988"/>
    <lineage>
        <taxon>Eukaryota</taxon>
        <taxon>Viridiplantae</taxon>
        <taxon>Streptophyta</taxon>
        <taxon>Embryophyta</taxon>
        <taxon>Tracheophyta</taxon>
        <taxon>Spermatophyta</taxon>
        <taxon>Magnoliopsida</taxon>
        <taxon>eudicotyledons</taxon>
        <taxon>Gunneridae</taxon>
        <taxon>Pentapetalae</taxon>
        <taxon>rosids</taxon>
        <taxon>fabids</taxon>
        <taxon>Malpighiales</taxon>
        <taxon>Euphorbiaceae</taxon>
        <taxon>Acalyphoideae</taxon>
        <taxon>Acalypheae</taxon>
        <taxon>Ricinus</taxon>
    </lineage>
</organism>
<dbReference type="NCBIfam" id="TIGR02273">
    <property type="entry name" value="16S_RimM"/>
    <property type="match status" value="1"/>
</dbReference>
<dbReference type="PANTHER" id="PTHR11952:SF10">
    <property type="entry name" value="16S RRNA PROCESSING PROTEIN RIMM FAMILY"/>
    <property type="match status" value="1"/>
</dbReference>
<dbReference type="eggNOG" id="KOG2388">
    <property type="taxonomic scope" value="Eukaryota"/>
</dbReference>
<dbReference type="SUPFAM" id="SSF50447">
    <property type="entry name" value="Translation proteins"/>
    <property type="match status" value="1"/>
</dbReference>
<keyword evidence="1" id="KW-0732">Signal</keyword>
<dbReference type="EMBL" id="EQ973842">
    <property type="protein sequence ID" value="EEF42724.1"/>
    <property type="molecule type" value="Genomic_DNA"/>
</dbReference>
<feature type="signal peptide" evidence="1">
    <location>
        <begin position="1"/>
        <end position="20"/>
    </location>
</feature>
<dbReference type="AlphaFoldDB" id="B9S182"/>
<dbReference type="GO" id="GO:0006364">
    <property type="term" value="P:rRNA processing"/>
    <property type="evidence" value="ECO:0007669"/>
    <property type="project" value="InterPro"/>
</dbReference>
<dbReference type="GO" id="GO:0005840">
    <property type="term" value="C:ribosome"/>
    <property type="evidence" value="ECO:0007669"/>
    <property type="project" value="InterPro"/>
</dbReference>
<dbReference type="InterPro" id="IPR009000">
    <property type="entry name" value="Transl_B-barrel_sf"/>
</dbReference>
<dbReference type="PANTHER" id="PTHR11952">
    <property type="entry name" value="UDP- GLUCOSE PYROPHOSPHORYLASE"/>
    <property type="match status" value="1"/>
</dbReference>
<dbReference type="InParanoid" id="B9S182"/>
<dbReference type="Gene3D" id="2.40.30.60">
    <property type="entry name" value="RimM"/>
    <property type="match status" value="1"/>
</dbReference>
<dbReference type="InterPro" id="IPR002676">
    <property type="entry name" value="RimM_N"/>
</dbReference>
<protein>
    <submittedName>
        <fullName evidence="4">Uncharacterized protein</fullName>
    </submittedName>
</protein>
<dbReference type="Pfam" id="PF01782">
    <property type="entry name" value="RimM"/>
    <property type="match status" value="1"/>
</dbReference>
<dbReference type="InterPro" id="IPR029044">
    <property type="entry name" value="Nucleotide-diphossugar_trans"/>
</dbReference>
<dbReference type="STRING" id="3988.B9S182"/>
<dbReference type="SUPFAM" id="SSF53448">
    <property type="entry name" value="Nucleotide-diphospho-sugar transferases"/>
    <property type="match status" value="1"/>
</dbReference>
<dbReference type="GO" id="GO:0043022">
    <property type="term" value="F:ribosome binding"/>
    <property type="evidence" value="ECO:0007669"/>
    <property type="project" value="InterPro"/>
</dbReference>
<dbReference type="InterPro" id="IPR036976">
    <property type="entry name" value="RimM_N_sf"/>
</dbReference>
<proteinExistence type="inferred from homology"/>
<dbReference type="Pfam" id="PF24986">
    <property type="entry name" value="PRC_RimM"/>
    <property type="match status" value="1"/>
</dbReference>
<evidence type="ECO:0000313" key="5">
    <source>
        <dbReference type="Proteomes" id="UP000008311"/>
    </source>
</evidence>
<dbReference type="InterPro" id="IPR011033">
    <property type="entry name" value="PRC_barrel-like_sf"/>
</dbReference>
<dbReference type="FunFam" id="2.30.30.240:FF:000002">
    <property type="entry name" value="Ribosome maturation factor rimM"/>
    <property type="match status" value="1"/>
</dbReference>
<dbReference type="InterPro" id="IPR011961">
    <property type="entry name" value="RimM"/>
</dbReference>
<dbReference type="Gene3D" id="2.30.30.240">
    <property type="entry name" value="PRC-barrel domain"/>
    <property type="match status" value="1"/>
</dbReference>
<dbReference type="FunCoup" id="B9S182">
    <property type="interactions" value="2359"/>
</dbReference>
<name>B9S182_RICCO</name>
<sequence length="631" mass="70975">MKGTTLTNVVLALPTSWVAGGQLSSTQEIVIETAKNELEFVEVGYLSSVHGLQGEICVKPSTDFPELRFSQPGRRWLRQQISGKDMIQEVELIEGRGYHGQKSWILRFDGIDTVEQARQLVGSTLLVREDDRPELEEGDFYTRDLVGMRVILKETGQCVGTVVNVFDSGAGDLLQVMLCPTEGVPEGTEKLMTAETGVSSPLVWVPFVEAIVPDVDMTKREMWITPPKGLLKLNIRSDERSKKERRQLEWKERKKFQRRLIAAKKKLCEMEQKHVFDGLRYGEKPQRSSLADQIVGVNSKLLQQALQNIGISFQRWGITELISATRTKLIQRSLKLSKKCLTPCATEESLTAYFDMQDKGLNLLSTGKVGIVLVVNEVDKNGTSHSPDVVDTKNSEDLAFSLLQKSLSDDQSFLKMEDRAFVPLVLVCPMQEIRSLKKLFSDNDYFGFDTDKVWFLEEEKLPVVNSSYEEPSRCKILMKSPWEILQVPVGSGGVISLLSTHGIPEILNKMDVKYIEVCSVGQNNVLGNALLLGYVNSCKAEIGLQIFEDTEGSEESFDMIFSNSSMKRLTEEMDKLQFHTISKPNSYVELVDKEWTDIIPSSPNSYQFYSSIYSALNGCPLDKICVIEITD</sequence>
<dbReference type="InterPro" id="IPR056792">
    <property type="entry name" value="PRC_RimM"/>
</dbReference>
<evidence type="ECO:0000259" key="3">
    <source>
        <dbReference type="Pfam" id="PF24986"/>
    </source>
</evidence>
<dbReference type="Proteomes" id="UP000008311">
    <property type="component" value="Unassembled WGS sequence"/>
</dbReference>